<keyword evidence="3" id="KW-0285">Flavoprotein</keyword>
<organism evidence="7 8">
    <name type="scientific">candidate division WOR-3 bacterium 4484_18</name>
    <dbReference type="NCBI Taxonomy" id="2020626"/>
    <lineage>
        <taxon>Bacteria</taxon>
        <taxon>Bacteria division WOR-3</taxon>
    </lineage>
</organism>
<evidence type="ECO:0000256" key="5">
    <source>
        <dbReference type="ARBA" id="ARBA00022982"/>
    </source>
</evidence>
<dbReference type="InterPro" id="IPR010209">
    <property type="entry name" value="Ion_transpt_RnfG/RsxG"/>
</dbReference>
<keyword evidence="4" id="KW-0288">FMN</keyword>
<dbReference type="PANTHER" id="PTHR36118:SF1">
    <property type="entry name" value="ION-TRANSLOCATING OXIDOREDUCTASE COMPLEX SUBUNIT G"/>
    <property type="match status" value="1"/>
</dbReference>
<dbReference type="InterPro" id="IPR007329">
    <property type="entry name" value="FMN-bd"/>
</dbReference>
<evidence type="ECO:0000256" key="4">
    <source>
        <dbReference type="ARBA" id="ARBA00022643"/>
    </source>
</evidence>
<dbReference type="SMART" id="SM00900">
    <property type="entry name" value="FMN_bind"/>
    <property type="match status" value="1"/>
</dbReference>
<dbReference type="GO" id="GO:0009055">
    <property type="term" value="F:electron transfer activity"/>
    <property type="evidence" value="ECO:0007669"/>
    <property type="project" value="InterPro"/>
</dbReference>
<evidence type="ECO:0000259" key="6">
    <source>
        <dbReference type="SMART" id="SM00900"/>
    </source>
</evidence>
<comment type="caution">
    <text evidence="7">The sequence shown here is derived from an EMBL/GenBank/DDBJ whole genome shotgun (WGS) entry which is preliminary data.</text>
</comment>
<dbReference type="Proteomes" id="UP000216312">
    <property type="component" value="Unassembled WGS sequence"/>
</dbReference>
<evidence type="ECO:0000313" key="8">
    <source>
        <dbReference type="Proteomes" id="UP000216312"/>
    </source>
</evidence>
<dbReference type="AlphaFoldDB" id="A0A257LUF4"/>
<dbReference type="PANTHER" id="PTHR36118">
    <property type="entry name" value="ION-TRANSLOCATING OXIDOREDUCTASE COMPLEX SUBUNIT G"/>
    <property type="match status" value="1"/>
</dbReference>
<gene>
    <name evidence="7" type="ORF">CGW93_01450</name>
</gene>
<keyword evidence="5" id="KW-0249">Electron transport</keyword>
<dbReference type="GO" id="GO:0022900">
    <property type="term" value="P:electron transport chain"/>
    <property type="evidence" value="ECO:0007669"/>
    <property type="project" value="InterPro"/>
</dbReference>
<dbReference type="PIRSF" id="PIRSF006091">
    <property type="entry name" value="E_trnsport_RnfG"/>
    <property type="match status" value="1"/>
</dbReference>
<sequence>MIRMIRSLVLICIVAAGLLSWVYSFTKDRIEEDTRQKVRANLVELLGDTTLTFKSVLSDTLWEFYRDTTKLGIIFRSYGRGYGGPIPVLIALSLDTTVLAIRPATPAEGLKETPGLGTRITEPEFTHQFKNKKPSQIKLKKDGGEIDAITGATISSRGVVEAIQVGIAKYLKYLR</sequence>
<dbReference type="EMBL" id="NMUJ01000010">
    <property type="protein sequence ID" value="OYV03308.1"/>
    <property type="molecule type" value="Genomic_DNA"/>
</dbReference>
<dbReference type="Pfam" id="PF04205">
    <property type="entry name" value="FMN_bind"/>
    <property type="match status" value="1"/>
</dbReference>
<name>A0A257LUF4_UNCW3</name>
<dbReference type="GO" id="GO:0005886">
    <property type="term" value="C:plasma membrane"/>
    <property type="evidence" value="ECO:0007669"/>
    <property type="project" value="InterPro"/>
</dbReference>
<keyword evidence="2" id="KW-0597">Phosphoprotein</keyword>
<keyword evidence="1" id="KW-0813">Transport</keyword>
<reference evidence="8" key="1">
    <citation type="submission" date="2017-07" db="EMBL/GenBank/DDBJ databases">
        <title>Novel pathways for hydrocarbon cycling and metabolic interdependencies in hydrothermal sediment communities.</title>
        <authorList>
            <person name="Dombrowski N."/>
            <person name="Seitz K."/>
            <person name="Teske A."/>
            <person name="Baker B."/>
        </authorList>
    </citation>
    <scope>NUCLEOTIDE SEQUENCE [LARGE SCALE GENOMIC DNA]</scope>
</reference>
<accession>A0A257LUF4</accession>
<evidence type="ECO:0000256" key="3">
    <source>
        <dbReference type="ARBA" id="ARBA00022630"/>
    </source>
</evidence>
<evidence type="ECO:0000313" key="7">
    <source>
        <dbReference type="EMBL" id="OYV03308.1"/>
    </source>
</evidence>
<feature type="domain" description="FMN-binding" evidence="6">
    <location>
        <begin position="81"/>
        <end position="170"/>
    </location>
</feature>
<dbReference type="GO" id="GO:0010181">
    <property type="term" value="F:FMN binding"/>
    <property type="evidence" value="ECO:0007669"/>
    <property type="project" value="InterPro"/>
</dbReference>
<protein>
    <recommendedName>
        <fullName evidence="6">FMN-binding domain-containing protein</fullName>
    </recommendedName>
</protein>
<proteinExistence type="predicted"/>
<evidence type="ECO:0000256" key="1">
    <source>
        <dbReference type="ARBA" id="ARBA00022448"/>
    </source>
</evidence>
<evidence type="ECO:0000256" key="2">
    <source>
        <dbReference type="ARBA" id="ARBA00022553"/>
    </source>
</evidence>